<accession>A0A1E1XCG1</accession>
<dbReference type="Pfam" id="PF21355">
    <property type="entry name" value="TRAF-mep_MATH"/>
    <property type="match status" value="1"/>
</dbReference>
<evidence type="ECO:0000259" key="1">
    <source>
        <dbReference type="Pfam" id="PF21355"/>
    </source>
</evidence>
<dbReference type="InterPro" id="IPR049342">
    <property type="entry name" value="TRAF1-6_MATH_dom"/>
</dbReference>
<feature type="domain" description="TRAF1-6 MATH" evidence="1">
    <location>
        <begin position="202"/>
        <end position="309"/>
    </location>
</feature>
<dbReference type="Gene3D" id="2.60.210.10">
    <property type="entry name" value="Apoptosis, Tumor Necrosis Factor Receptor Associated Protein 2, Chain A"/>
    <property type="match status" value="1"/>
</dbReference>
<feature type="non-terminal residue" evidence="2">
    <location>
        <position position="1"/>
    </location>
</feature>
<dbReference type="EMBL" id="GFAC01002251">
    <property type="protein sequence ID" value="JAT96937.1"/>
    <property type="molecule type" value="mRNA"/>
</dbReference>
<dbReference type="InterPro" id="IPR008974">
    <property type="entry name" value="TRAF-like"/>
</dbReference>
<proteinExistence type="evidence at transcript level"/>
<keyword evidence="2" id="KW-0675">Receptor</keyword>
<protein>
    <submittedName>
        <fullName evidence="2">Putative tumor necrosis factor receptor</fullName>
    </submittedName>
</protein>
<sequence length="319" mass="35621">SQLVRRSVTFAPVAGLSVSGPTEQRPMPAPFCMASSEGTTHKVTEQSSDYYVAAGLIRDKAGEAASICQDTKSRRRVQENGGGSNLCGEISPLGESPSDCEEAKTEHLKVLMSMKLALDSVLAATKESIGNHTRNAGVLQELQENIRRSTCDVVNVCRAMLHNCFGNFESFEWHINNCDEVRNRAMQIEYLSLESSSPHYFCGYNIRPSSFLRKRKGIIEIHPELTLYKGVYDDFIKWPFEGKCKLVIVHPTDATEDVVLDMEREDKKSVPLAFLKPKAIRNIGVCSQAYHSFQDVENGGFVSDNRLRLRFEVFSSSQV</sequence>
<dbReference type="SUPFAM" id="SSF49599">
    <property type="entry name" value="TRAF domain-like"/>
    <property type="match status" value="1"/>
</dbReference>
<evidence type="ECO:0000313" key="2">
    <source>
        <dbReference type="EMBL" id="JAT96937.1"/>
    </source>
</evidence>
<reference evidence="2" key="1">
    <citation type="journal article" date="2017" name="Front. Cell. Infect. Microbiol.">
        <title>The Distinct Transcriptional Response of the Midgut of Amblyomma sculptum and Amblyomma aureolatum Ticks to Rickettsia rickettsii Correlates to Their Differences in Susceptibility to Infection.</title>
        <authorList>
            <person name="Martins L.A."/>
            <person name="Galletti M.F.B.M."/>
            <person name="Ribeiro J.M."/>
            <person name="Fujita A."/>
            <person name="Costa F.B."/>
            <person name="Labruna M.B."/>
            <person name="Daffre S."/>
            <person name="Fogaca A.C."/>
        </authorList>
    </citation>
    <scope>NUCLEOTIDE SEQUENCE</scope>
</reference>
<organism evidence="2">
    <name type="scientific">Amblyomma aureolatum</name>
    <dbReference type="NCBI Taxonomy" id="187763"/>
    <lineage>
        <taxon>Eukaryota</taxon>
        <taxon>Metazoa</taxon>
        <taxon>Ecdysozoa</taxon>
        <taxon>Arthropoda</taxon>
        <taxon>Chelicerata</taxon>
        <taxon>Arachnida</taxon>
        <taxon>Acari</taxon>
        <taxon>Parasitiformes</taxon>
        <taxon>Ixodida</taxon>
        <taxon>Ixodoidea</taxon>
        <taxon>Ixodidae</taxon>
        <taxon>Amblyomminae</taxon>
        <taxon>Amblyomma</taxon>
    </lineage>
</organism>
<name>A0A1E1XCG1_9ACAR</name>
<dbReference type="AlphaFoldDB" id="A0A1E1XCG1"/>